<sequence length="106" mass="11716">MKGVIRLTPIVPGEMQPAVFVDGRIREGFFSGNAAEGRGFPQWALRAFGGNKVHWMRGDLNRWGDRHSLCGRVSAVDSELFLAGNYPRCKACEKALAVQKRNGVAR</sequence>
<organism evidence="1 2">
    <name type="scientific">Paraburkholderia diazotrophica</name>
    <dbReference type="NCBI Taxonomy" id="667676"/>
    <lineage>
        <taxon>Bacteria</taxon>
        <taxon>Pseudomonadati</taxon>
        <taxon>Pseudomonadota</taxon>
        <taxon>Betaproteobacteria</taxon>
        <taxon>Burkholderiales</taxon>
        <taxon>Burkholderiaceae</taxon>
        <taxon>Paraburkholderia</taxon>
    </lineage>
</organism>
<dbReference type="STRING" id="667676.SAMN05192539_1001298"/>
<dbReference type="Proteomes" id="UP000198866">
    <property type="component" value="Unassembled WGS sequence"/>
</dbReference>
<proteinExistence type="predicted"/>
<reference evidence="2" key="1">
    <citation type="submission" date="2016-10" db="EMBL/GenBank/DDBJ databases">
        <authorList>
            <person name="Varghese N."/>
            <person name="Submissions S."/>
        </authorList>
    </citation>
    <scope>NUCLEOTIDE SEQUENCE [LARGE SCALE GENOMIC DNA]</scope>
    <source>
        <strain evidence="2">LMG 26031</strain>
    </source>
</reference>
<dbReference type="EMBL" id="FNYE01000001">
    <property type="protein sequence ID" value="SEI42165.1"/>
    <property type="molecule type" value="Genomic_DNA"/>
</dbReference>
<name>A0A1H6QSD4_9BURK</name>
<evidence type="ECO:0000313" key="1">
    <source>
        <dbReference type="EMBL" id="SEI42165.1"/>
    </source>
</evidence>
<accession>A0A1H6QSD4</accession>
<protein>
    <submittedName>
        <fullName evidence="1">Uncharacterized protein</fullName>
    </submittedName>
</protein>
<dbReference type="AlphaFoldDB" id="A0A1H6QSD4"/>
<evidence type="ECO:0000313" key="2">
    <source>
        <dbReference type="Proteomes" id="UP000198866"/>
    </source>
</evidence>
<gene>
    <name evidence="1" type="ORF">SAMN05192539_1001298</name>
</gene>
<keyword evidence="2" id="KW-1185">Reference proteome</keyword>